<evidence type="ECO:0000256" key="2">
    <source>
        <dbReference type="ARBA" id="ARBA00022884"/>
    </source>
</evidence>
<name>A0ABT7BU91_9CYAN</name>
<comment type="caution">
    <text evidence="5">The sequence shown here is derived from an EMBL/GenBank/DDBJ whole genome shotgun (WGS) entry which is preliminary data.</text>
</comment>
<dbReference type="RefSeq" id="WP_283757411.1">
    <property type="nucleotide sequence ID" value="NZ_JAQOSQ010000004.1"/>
</dbReference>
<dbReference type="NCBIfam" id="NF007494">
    <property type="entry name" value="PRK10089.1-3"/>
    <property type="match status" value="1"/>
</dbReference>
<dbReference type="InterPro" id="IPR002547">
    <property type="entry name" value="tRNA-bd_dom"/>
</dbReference>
<dbReference type="PANTHER" id="PTHR11586:SF37">
    <property type="entry name" value="TRNA-BINDING DOMAIN-CONTAINING PROTEIN"/>
    <property type="match status" value="1"/>
</dbReference>
<dbReference type="PROSITE" id="PS50886">
    <property type="entry name" value="TRBD"/>
    <property type="match status" value="1"/>
</dbReference>
<dbReference type="InterPro" id="IPR012340">
    <property type="entry name" value="NA-bd_OB-fold"/>
</dbReference>
<reference evidence="5 6" key="1">
    <citation type="submission" date="2023-01" db="EMBL/GenBank/DDBJ databases">
        <title>Novel diversity within Roseofilum (Cyanobacteria; Desertifilaceae) from marine benthic mats with descriptions of four novel species.</title>
        <authorList>
            <person name="Wang Y."/>
            <person name="Berthold D.E."/>
            <person name="Hu J."/>
            <person name="Lefler F.W."/>
            <person name="Laughinghouse H.D. IV."/>
        </authorList>
    </citation>
    <scope>NUCLEOTIDE SEQUENCE [LARGE SCALE GENOMIC DNA]</scope>
    <source>
        <strain evidence="5 6">BLCC-M143</strain>
    </source>
</reference>
<dbReference type="NCBIfam" id="NF007495">
    <property type="entry name" value="PRK10089.1-4"/>
    <property type="match status" value="1"/>
</dbReference>
<accession>A0ABT7BU91</accession>
<dbReference type="NCBIfam" id="TIGR02222">
    <property type="entry name" value="chap_CsaA"/>
    <property type="match status" value="1"/>
</dbReference>
<protein>
    <submittedName>
        <fullName evidence="5">tRNA-binding protein</fullName>
    </submittedName>
</protein>
<dbReference type="PANTHER" id="PTHR11586">
    <property type="entry name" value="TRNA-AMINOACYLATION COFACTOR ARC1 FAMILY MEMBER"/>
    <property type="match status" value="1"/>
</dbReference>
<evidence type="ECO:0000256" key="1">
    <source>
        <dbReference type="ARBA" id="ARBA00022555"/>
    </source>
</evidence>
<evidence type="ECO:0000313" key="5">
    <source>
        <dbReference type="EMBL" id="MDJ1182758.1"/>
    </source>
</evidence>
<dbReference type="SUPFAM" id="SSF50249">
    <property type="entry name" value="Nucleic acid-binding proteins"/>
    <property type="match status" value="1"/>
</dbReference>
<dbReference type="CDD" id="cd02798">
    <property type="entry name" value="tRNA_bind_CsaA"/>
    <property type="match status" value="1"/>
</dbReference>
<evidence type="ECO:0000313" key="6">
    <source>
        <dbReference type="Proteomes" id="UP001232992"/>
    </source>
</evidence>
<keyword evidence="1 3" id="KW-0820">tRNA-binding</keyword>
<dbReference type="InterPro" id="IPR051270">
    <property type="entry name" value="Tyrosine-tRNA_ligase_regulator"/>
</dbReference>
<gene>
    <name evidence="5" type="ORF">PMH09_06070</name>
</gene>
<keyword evidence="2 3" id="KW-0694">RNA-binding</keyword>
<evidence type="ECO:0000256" key="3">
    <source>
        <dbReference type="PROSITE-ProRule" id="PRU00209"/>
    </source>
</evidence>
<dbReference type="Gene3D" id="2.40.50.140">
    <property type="entry name" value="Nucleic acid-binding proteins"/>
    <property type="match status" value="1"/>
</dbReference>
<dbReference type="EMBL" id="JAQOSQ010000004">
    <property type="protein sequence ID" value="MDJ1182758.1"/>
    <property type="molecule type" value="Genomic_DNA"/>
</dbReference>
<dbReference type="InterPro" id="IPR008231">
    <property type="entry name" value="CsaA"/>
</dbReference>
<proteinExistence type="predicted"/>
<feature type="domain" description="TRNA-binding" evidence="4">
    <location>
        <begin position="11"/>
        <end position="114"/>
    </location>
</feature>
<organism evidence="5 6">
    <name type="scientific">Roseofilum casamattae BLCC-M143</name>
    <dbReference type="NCBI Taxonomy" id="3022442"/>
    <lineage>
        <taxon>Bacteria</taxon>
        <taxon>Bacillati</taxon>
        <taxon>Cyanobacteriota</taxon>
        <taxon>Cyanophyceae</taxon>
        <taxon>Desertifilales</taxon>
        <taxon>Desertifilaceae</taxon>
        <taxon>Roseofilum</taxon>
        <taxon>Roseofilum casamattae</taxon>
    </lineage>
</organism>
<dbReference type="Proteomes" id="UP001232992">
    <property type="component" value="Unassembled WGS sequence"/>
</dbReference>
<sequence>MDTEPSISFDDFLKIEMRVGTVRSAKRNEKAKKPAYILEIDFGQFGVKTSSAQITEAYQLDELIGSQVIAVTNFPPKRVAGVKSEVLVLAVVEEDGRAILLRPTQKVENGMRVA</sequence>
<evidence type="ECO:0000259" key="4">
    <source>
        <dbReference type="PROSITE" id="PS50886"/>
    </source>
</evidence>
<keyword evidence="6" id="KW-1185">Reference proteome</keyword>
<dbReference type="Pfam" id="PF01588">
    <property type="entry name" value="tRNA_bind"/>
    <property type="match status" value="1"/>
</dbReference>